<dbReference type="Proteomes" id="UP000823749">
    <property type="component" value="Chromosome 9"/>
</dbReference>
<evidence type="ECO:0000256" key="1">
    <source>
        <dbReference type="SAM" id="Coils"/>
    </source>
</evidence>
<reference evidence="4" key="1">
    <citation type="submission" date="2020-08" db="EMBL/GenBank/DDBJ databases">
        <title>Plant Genome Project.</title>
        <authorList>
            <person name="Zhang R.-G."/>
        </authorList>
    </citation>
    <scope>NUCLEOTIDE SEQUENCE</scope>
    <source>
        <strain evidence="4">WSP0</strain>
        <tissue evidence="4">Leaf</tissue>
    </source>
</reference>
<dbReference type="Gene3D" id="3.40.970.10">
    <property type="entry name" value="Ribonuclease H1, N-terminal domain"/>
    <property type="match status" value="1"/>
</dbReference>
<evidence type="ECO:0000313" key="4">
    <source>
        <dbReference type="EMBL" id="KAG5531432.1"/>
    </source>
</evidence>
<keyword evidence="1" id="KW-0175">Coiled coil</keyword>
<evidence type="ECO:0000313" key="5">
    <source>
        <dbReference type="Proteomes" id="UP000823749"/>
    </source>
</evidence>
<dbReference type="AlphaFoldDB" id="A0AAV6IRL7"/>
<evidence type="ECO:0000259" key="3">
    <source>
        <dbReference type="Pfam" id="PF01693"/>
    </source>
</evidence>
<dbReference type="InterPro" id="IPR009027">
    <property type="entry name" value="Ribosomal_bL9/RNase_H1_N"/>
</dbReference>
<accession>A0AAV6IRL7</accession>
<keyword evidence="5" id="KW-1185">Reference proteome</keyword>
<organism evidence="4 5">
    <name type="scientific">Rhododendron griersonianum</name>
    <dbReference type="NCBI Taxonomy" id="479676"/>
    <lineage>
        <taxon>Eukaryota</taxon>
        <taxon>Viridiplantae</taxon>
        <taxon>Streptophyta</taxon>
        <taxon>Embryophyta</taxon>
        <taxon>Tracheophyta</taxon>
        <taxon>Spermatophyta</taxon>
        <taxon>Magnoliopsida</taxon>
        <taxon>eudicotyledons</taxon>
        <taxon>Gunneridae</taxon>
        <taxon>Pentapetalae</taxon>
        <taxon>asterids</taxon>
        <taxon>Ericales</taxon>
        <taxon>Ericaceae</taxon>
        <taxon>Ericoideae</taxon>
        <taxon>Rhodoreae</taxon>
        <taxon>Rhododendron</taxon>
    </lineage>
</organism>
<sequence>MARISPKLNPSTSNPKISALLAWVLMLLMGVGLISMVVVGMAGGKKKVAAKRARGGGSNRAAEIEEEEEEIDSHFSLHSVYDISTGYKMGKWYVVFVGWVLRVYDSWAEAHGQTTGFKHSSFKGYETEAEARKAYSTYLSKRDGSSSEKSDDSHDQQALAHQLKIALEQRDKLQEELDDLRAKLGSLALG</sequence>
<dbReference type="Pfam" id="PF01693">
    <property type="entry name" value="Cauli_VI"/>
    <property type="match status" value="1"/>
</dbReference>
<gene>
    <name evidence="4" type="ORF">RHGRI_026152</name>
</gene>
<keyword evidence="2" id="KW-0812">Transmembrane</keyword>
<dbReference type="EMBL" id="JACTNZ010000009">
    <property type="protein sequence ID" value="KAG5531432.1"/>
    <property type="molecule type" value="Genomic_DNA"/>
</dbReference>
<name>A0AAV6IRL7_9ERIC</name>
<feature type="transmembrane region" description="Helical" evidence="2">
    <location>
        <begin position="20"/>
        <end position="44"/>
    </location>
</feature>
<feature type="domain" description="Ribonuclease H1 N-terminal" evidence="3">
    <location>
        <begin position="91"/>
        <end position="133"/>
    </location>
</feature>
<feature type="coiled-coil region" evidence="1">
    <location>
        <begin position="156"/>
        <end position="190"/>
    </location>
</feature>
<evidence type="ECO:0000256" key="2">
    <source>
        <dbReference type="SAM" id="Phobius"/>
    </source>
</evidence>
<dbReference type="SUPFAM" id="SSF55658">
    <property type="entry name" value="L9 N-domain-like"/>
    <property type="match status" value="1"/>
</dbReference>
<keyword evidence="2" id="KW-0472">Membrane</keyword>
<dbReference type="InterPro" id="IPR037056">
    <property type="entry name" value="RNase_H1_N_sf"/>
</dbReference>
<keyword evidence="2" id="KW-1133">Transmembrane helix</keyword>
<comment type="caution">
    <text evidence="4">The sequence shown here is derived from an EMBL/GenBank/DDBJ whole genome shotgun (WGS) entry which is preliminary data.</text>
</comment>
<proteinExistence type="predicted"/>
<dbReference type="InterPro" id="IPR011320">
    <property type="entry name" value="RNase_H1_N"/>
</dbReference>
<protein>
    <recommendedName>
        <fullName evidence="3">Ribonuclease H1 N-terminal domain-containing protein</fullName>
    </recommendedName>
</protein>